<sequence length="224" mass="22823">MKRRSTMAILVAGVAGTLAAGAGLAAWADWNVGGSSGRTTARAERMPEVGKPGVEVPAKGVPRISWTEVTFESGRPVGGYVVTRRIDDKPDAVACTAPTGKLTCADEKAPAKQKIVYLVHAVAGTHWTGPLSPHSKPVQLGTPSVDTPLAPKVKKKTAVAVPVEEARVETVTTQPTAAAPAETTEPTVSPAPIASSPSPAPVTSSPEATVETSPSPEVPAESAG</sequence>
<feature type="compositionally biased region" description="Low complexity" evidence="1">
    <location>
        <begin position="167"/>
        <end position="206"/>
    </location>
</feature>
<keyword evidence="3" id="KW-1185">Reference proteome</keyword>
<comment type="caution">
    <text evidence="2">The sequence shown here is derived from an EMBL/GenBank/DDBJ whole genome shotgun (WGS) entry which is preliminary data.</text>
</comment>
<dbReference type="RefSeq" id="WP_146616885.1">
    <property type="nucleotide sequence ID" value="NZ_QLMJ01000013.1"/>
</dbReference>
<proteinExistence type="predicted"/>
<name>A0A327Z854_9ACTN</name>
<feature type="region of interest" description="Disordered" evidence="1">
    <location>
        <begin position="167"/>
        <end position="224"/>
    </location>
</feature>
<organism evidence="2 3">
    <name type="scientific">Actinoplanes lutulentus</name>
    <dbReference type="NCBI Taxonomy" id="1287878"/>
    <lineage>
        <taxon>Bacteria</taxon>
        <taxon>Bacillati</taxon>
        <taxon>Actinomycetota</taxon>
        <taxon>Actinomycetes</taxon>
        <taxon>Micromonosporales</taxon>
        <taxon>Micromonosporaceae</taxon>
        <taxon>Actinoplanes</taxon>
    </lineage>
</organism>
<dbReference type="AlphaFoldDB" id="A0A327Z854"/>
<dbReference type="EMBL" id="QLMJ01000013">
    <property type="protein sequence ID" value="RAK32810.1"/>
    <property type="molecule type" value="Genomic_DNA"/>
</dbReference>
<accession>A0A327Z854</accession>
<evidence type="ECO:0000313" key="2">
    <source>
        <dbReference type="EMBL" id="RAK32810.1"/>
    </source>
</evidence>
<dbReference type="Proteomes" id="UP000249341">
    <property type="component" value="Unassembled WGS sequence"/>
</dbReference>
<protein>
    <submittedName>
        <fullName evidence="2">Uncharacterized protein</fullName>
    </submittedName>
</protein>
<feature type="region of interest" description="Disordered" evidence="1">
    <location>
        <begin position="128"/>
        <end position="149"/>
    </location>
</feature>
<evidence type="ECO:0000256" key="1">
    <source>
        <dbReference type="SAM" id="MobiDB-lite"/>
    </source>
</evidence>
<gene>
    <name evidence="2" type="ORF">B0I29_113105</name>
</gene>
<reference evidence="2 3" key="1">
    <citation type="submission" date="2018-06" db="EMBL/GenBank/DDBJ databases">
        <title>Genomic Encyclopedia of Type Strains, Phase III (KMG-III): the genomes of soil and plant-associated and newly described type strains.</title>
        <authorList>
            <person name="Whitman W."/>
        </authorList>
    </citation>
    <scope>NUCLEOTIDE SEQUENCE [LARGE SCALE GENOMIC DNA]</scope>
    <source>
        <strain evidence="2 3">CGMCC 4.7090</strain>
    </source>
</reference>
<dbReference type="OrthoDB" id="3298734at2"/>
<evidence type="ECO:0000313" key="3">
    <source>
        <dbReference type="Proteomes" id="UP000249341"/>
    </source>
</evidence>